<dbReference type="RefSeq" id="WP_198112309.1">
    <property type="nucleotide sequence ID" value="NZ_JAEDAK010000013.1"/>
</dbReference>
<dbReference type="AlphaFoldDB" id="A0A931NF94"/>
<proteinExistence type="predicted"/>
<sequence length="91" mass="9840">MSSVPESQRHPVSELLARYAAVLSAAWAQRDELVSPKHLALEHVLLAALSGQAFKTAGLSQSDRAQLQSKGPRSWPSRPSWPPKPCASKPS</sequence>
<dbReference type="EMBL" id="JAEDAK010000013">
    <property type="protein sequence ID" value="MBH9578537.1"/>
    <property type="molecule type" value="Genomic_DNA"/>
</dbReference>
<evidence type="ECO:0000313" key="2">
    <source>
        <dbReference type="EMBL" id="MBH9578537.1"/>
    </source>
</evidence>
<name>A0A931NF94_9BURK</name>
<gene>
    <name evidence="2" type="ORF">I7X39_16720</name>
</gene>
<evidence type="ECO:0000313" key="3">
    <source>
        <dbReference type="Proteomes" id="UP000613266"/>
    </source>
</evidence>
<reference evidence="2" key="1">
    <citation type="submission" date="2020-12" db="EMBL/GenBank/DDBJ databases">
        <title>The genome sequence of Inhella sp. 1Y17.</title>
        <authorList>
            <person name="Liu Y."/>
        </authorList>
    </citation>
    <scope>NUCLEOTIDE SEQUENCE</scope>
    <source>
        <strain evidence="2">1Y17</strain>
    </source>
</reference>
<protein>
    <submittedName>
        <fullName evidence="2">Uncharacterized protein</fullName>
    </submittedName>
</protein>
<keyword evidence="3" id="KW-1185">Reference proteome</keyword>
<organism evidence="2 3">
    <name type="scientific">Inhella proteolytica</name>
    <dbReference type="NCBI Taxonomy" id="2795029"/>
    <lineage>
        <taxon>Bacteria</taxon>
        <taxon>Pseudomonadati</taxon>
        <taxon>Pseudomonadota</taxon>
        <taxon>Betaproteobacteria</taxon>
        <taxon>Burkholderiales</taxon>
        <taxon>Sphaerotilaceae</taxon>
        <taxon>Inhella</taxon>
    </lineage>
</organism>
<feature type="region of interest" description="Disordered" evidence="1">
    <location>
        <begin position="60"/>
        <end position="91"/>
    </location>
</feature>
<dbReference type="Proteomes" id="UP000613266">
    <property type="component" value="Unassembled WGS sequence"/>
</dbReference>
<evidence type="ECO:0000256" key="1">
    <source>
        <dbReference type="SAM" id="MobiDB-lite"/>
    </source>
</evidence>
<accession>A0A931NF94</accession>
<comment type="caution">
    <text evidence="2">The sequence shown here is derived from an EMBL/GenBank/DDBJ whole genome shotgun (WGS) entry which is preliminary data.</text>
</comment>
<feature type="compositionally biased region" description="Low complexity" evidence="1">
    <location>
        <begin position="69"/>
        <end position="78"/>
    </location>
</feature>